<dbReference type="Proteomes" id="UP000001208">
    <property type="component" value="Chromosome"/>
</dbReference>
<evidence type="ECO:0000313" key="4">
    <source>
        <dbReference type="Proteomes" id="UP000001208"/>
    </source>
</evidence>
<evidence type="ECO:0000256" key="1">
    <source>
        <dbReference type="ARBA" id="ARBA00008918"/>
    </source>
</evidence>
<dbReference type="RefSeq" id="WP_012498857.1">
    <property type="nucleotide sequence ID" value="NC_011026.1"/>
</dbReference>
<dbReference type="HOGENOM" id="CLU_112936_1_0_10"/>
<accession>B3QTM7</accession>
<evidence type="ECO:0000259" key="2">
    <source>
        <dbReference type="Pfam" id="PF03364"/>
    </source>
</evidence>
<name>B3QTM7_CHLT3</name>
<comment type="similarity">
    <text evidence="1">Belongs to the ribosome association toxin RatA family.</text>
</comment>
<dbReference type="SUPFAM" id="SSF55961">
    <property type="entry name" value="Bet v1-like"/>
    <property type="match status" value="1"/>
</dbReference>
<dbReference type="OrthoDB" id="9793552at2"/>
<dbReference type="InterPro" id="IPR005031">
    <property type="entry name" value="COQ10_START"/>
</dbReference>
<dbReference type="CDD" id="cd07820">
    <property type="entry name" value="SRPBCC_3"/>
    <property type="match status" value="1"/>
</dbReference>
<dbReference type="AlphaFoldDB" id="B3QTM7"/>
<evidence type="ECO:0000313" key="3">
    <source>
        <dbReference type="EMBL" id="ACF12773.1"/>
    </source>
</evidence>
<gene>
    <name evidence="3" type="ordered locus">Ctha_0302</name>
</gene>
<organism evidence="3 4">
    <name type="scientific">Chloroherpeton thalassium (strain ATCC 35110 / GB-78)</name>
    <dbReference type="NCBI Taxonomy" id="517418"/>
    <lineage>
        <taxon>Bacteria</taxon>
        <taxon>Pseudomonadati</taxon>
        <taxon>Chlorobiota</taxon>
        <taxon>Chlorobiia</taxon>
        <taxon>Chlorobiales</taxon>
        <taxon>Chloroherpetonaceae</taxon>
        <taxon>Chloroherpeton</taxon>
    </lineage>
</organism>
<dbReference type="KEGG" id="cts:Ctha_0302"/>
<dbReference type="Pfam" id="PF03364">
    <property type="entry name" value="Polyketide_cyc"/>
    <property type="match status" value="1"/>
</dbReference>
<keyword evidence="4" id="KW-1185">Reference proteome</keyword>
<sequence>MHTLSFSVDIAAPCDAVFHFHDDVENLKQITPPEADLKILYADDPGKGQKVVLSIAQFGFLHMKWEVLITDYEPPFRMTDEQIKGPFHSWRQTRSFQSLSNAHTRLTDAVVYELPLQFFSDFFFGALVEQQITEQFKYRQAKLKAILENQFHS</sequence>
<dbReference type="EMBL" id="CP001100">
    <property type="protein sequence ID" value="ACF12773.1"/>
    <property type="molecule type" value="Genomic_DNA"/>
</dbReference>
<dbReference type="InterPro" id="IPR023393">
    <property type="entry name" value="START-like_dom_sf"/>
</dbReference>
<dbReference type="eggNOG" id="COG4276">
    <property type="taxonomic scope" value="Bacteria"/>
</dbReference>
<dbReference type="Gene3D" id="3.30.530.20">
    <property type="match status" value="1"/>
</dbReference>
<reference evidence="3 4" key="1">
    <citation type="submission" date="2008-06" db="EMBL/GenBank/DDBJ databases">
        <title>Complete sequence of Chloroherpeton thalassium ATCC 35110.</title>
        <authorList>
            <consortium name="US DOE Joint Genome Institute"/>
            <person name="Lucas S."/>
            <person name="Copeland A."/>
            <person name="Lapidus A."/>
            <person name="Glavina del Rio T."/>
            <person name="Dalin E."/>
            <person name="Tice H."/>
            <person name="Bruce D."/>
            <person name="Goodwin L."/>
            <person name="Pitluck S."/>
            <person name="Schmutz J."/>
            <person name="Larimer F."/>
            <person name="Land M."/>
            <person name="Hauser L."/>
            <person name="Kyrpides N."/>
            <person name="Mikhailova N."/>
            <person name="Liu Z."/>
            <person name="Li T."/>
            <person name="Zhao F."/>
            <person name="Overmann J."/>
            <person name="Bryant D.A."/>
            <person name="Richardson P."/>
        </authorList>
    </citation>
    <scope>NUCLEOTIDE SEQUENCE [LARGE SCALE GENOMIC DNA]</scope>
    <source>
        <strain evidence="4">ATCC 35110 / GB-78</strain>
    </source>
</reference>
<protein>
    <submittedName>
        <fullName evidence="3">Cyclase/dehydrase</fullName>
    </submittedName>
</protein>
<feature type="domain" description="Coenzyme Q-binding protein COQ10 START" evidence="2">
    <location>
        <begin position="10"/>
        <end position="132"/>
    </location>
</feature>
<proteinExistence type="inferred from homology"/>